<dbReference type="InterPro" id="IPR010297">
    <property type="entry name" value="DUF900_hydrolase"/>
</dbReference>
<evidence type="ECO:0008006" key="3">
    <source>
        <dbReference type="Google" id="ProtNLM"/>
    </source>
</evidence>
<keyword evidence="2" id="KW-1185">Reference proteome</keyword>
<dbReference type="Proteomes" id="UP000093111">
    <property type="component" value="Unassembled WGS sequence"/>
</dbReference>
<comment type="caution">
    <text evidence="1">The sequence shown here is derived from an EMBL/GenBank/DDBJ whole genome shotgun (WGS) entry which is preliminary data.</text>
</comment>
<evidence type="ECO:0000313" key="2">
    <source>
        <dbReference type="Proteomes" id="UP000093111"/>
    </source>
</evidence>
<proteinExistence type="predicted"/>
<evidence type="ECO:0000313" key="1">
    <source>
        <dbReference type="EMBL" id="OBZ94445.1"/>
    </source>
</evidence>
<accession>A0A1C7NZK0</accession>
<gene>
    <name evidence="1" type="ORF">ADU59_17455</name>
</gene>
<dbReference type="SUPFAM" id="SSF53474">
    <property type="entry name" value="alpha/beta-Hydrolases"/>
    <property type="match status" value="1"/>
</dbReference>
<dbReference type="PIRSF" id="PIRSF033909">
    <property type="entry name" value="UCP033909"/>
    <property type="match status" value="1"/>
</dbReference>
<dbReference type="AlphaFoldDB" id="A0A1C7NZK0"/>
<protein>
    <recommendedName>
        <fullName evidence="3">Esterase</fullName>
    </recommendedName>
</protein>
<dbReference type="InterPro" id="IPR029058">
    <property type="entry name" value="AB_hydrolase_fold"/>
</dbReference>
<dbReference type="EMBL" id="LGLV01000010">
    <property type="protein sequence ID" value="OBZ94445.1"/>
    <property type="molecule type" value="Genomic_DNA"/>
</dbReference>
<dbReference type="PATRIC" id="fig|1612624.7.peg.5433"/>
<reference evidence="1 2" key="1">
    <citation type="journal article" date="2016" name="Syst. Appl. Microbiol.">
        <title>Pararhizobium polonicum sp. nov. isolated from tumors on stone fruit rootstocks.</title>
        <authorList>
            <person name="Pulawska J."/>
            <person name="Kuzmanovic N."/>
            <person name="Willems A."/>
            <person name="Pothier J.F."/>
        </authorList>
    </citation>
    <scope>NUCLEOTIDE SEQUENCE [LARGE SCALE GENOMIC DNA]</scope>
    <source>
        <strain evidence="1 2">F5.1</strain>
    </source>
</reference>
<organism evidence="1 2">
    <name type="scientific">Pararhizobium polonicum</name>
    <dbReference type="NCBI Taxonomy" id="1612624"/>
    <lineage>
        <taxon>Bacteria</taxon>
        <taxon>Pseudomonadati</taxon>
        <taxon>Pseudomonadota</taxon>
        <taxon>Alphaproteobacteria</taxon>
        <taxon>Hyphomicrobiales</taxon>
        <taxon>Rhizobiaceae</taxon>
        <taxon>Rhizobium/Agrobacterium group</taxon>
        <taxon>Pararhizobium</taxon>
    </lineage>
</organism>
<dbReference type="PANTHER" id="PTHR36513">
    <property type="entry name" value="ABC TRANSMEMBRANE TYPE-1 DOMAIN-CONTAINING PROTEIN"/>
    <property type="match status" value="1"/>
</dbReference>
<name>A0A1C7NZK0_9HYPH</name>
<sequence>MAIVFVAVSQLAACATRPTDAVLQPVSAAGGEREITLLTATDRTKDADGRGFANGRAPSMAFEEYTISIPPTHKPSKIEWAKNKPDARRDIVVTKRTALDKPTFVALAGKPAADGSVGLFVHGYNYSYQEGLFRLAQIAADAKIDAMPVLFSWPSEATLTGYVADKDATLFARDDLVAVITEMSRQPQVKKFFLFGHSMGCFLIMEALRQLKLEGRGDVLDKLVVLLAAPDIDADVFRKQLAVIGPLKTPLTLFVAKDDKALRVSSFLGGERQRAGGLDVDDPVVEDAAARYGIKVIDITSVKADDGLGHDRYASLAAVGPQLVSLDTRAGASGRETGAFVFDAAASVVSSPFRLVGRVVGGR</sequence>
<dbReference type="InterPro" id="IPR014586">
    <property type="entry name" value="UCP033909"/>
</dbReference>
<dbReference type="Pfam" id="PF05990">
    <property type="entry name" value="DUF900"/>
    <property type="match status" value="1"/>
</dbReference>
<dbReference type="PANTHER" id="PTHR36513:SF1">
    <property type="entry name" value="TRANSMEMBRANE PROTEIN"/>
    <property type="match status" value="1"/>
</dbReference>
<dbReference type="Gene3D" id="3.40.50.1820">
    <property type="entry name" value="alpha/beta hydrolase"/>
    <property type="match status" value="1"/>
</dbReference>
<dbReference type="STRING" id="1612624.ADU59_17455"/>